<dbReference type="GO" id="GO:0006083">
    <property type="term" value="P:acetate metabolic process"/>
    <property type="evidence" value="ECO:0007669"/>
    <property type="project" value="EnsemblFungi"/>
</dbReference>
<dbReference type="InterPro" id="IPR013830">
    <property type="entry name" value="SGNH_hydro"/>
</dbReference>
<dbReference type="PANTHER" id="PTHR14209">
    <property type="entry name" value="ISOAMYL ACETATE-HYDROLYZING ESTERASE 1"/>
    <property type="match status" value="1"/>
</dbReference>
<organism evidence="2 3">
    <name type="scientific">Wickerhamomyces anomalus (strain ATCC 58044 / CBS 1984 / NCYC 433 / NRRL Y-366-8)</name>
    <name type="common">Yeast</name>
    <name type="synonym">Hansenula anomala</name>
    <dbReference type="NCBI Taxonomy" id="683960"/>
    <lineage>
        <taxon>Eukaryota</taxon>
        <taxon>Fungi</taxon>
        <taxon>Dikarya</taxon>
        <taxon>Ascomycota</taxon>
        <taxon>Saccharomycotina</taxon>
        <taxon>Saccharomycetes</taxon>
        <taxon>Phaffomycetales</taxon>
        <taxon>Wickerhamomycetaceae</taxon>
        <taxon>Wickerhamomyces</taxon>
    </lineage>
</organism>
<evidence type="ECO:0000313" key="3">
    <source>
        <dbReference type="Proteomes" id="UP000094112"/>
    </source>
</evidence>
<protein>
    <recommendedName>
        <fullName evidence="1">SGNH hydrolase-type esterase domain-containing protein</fullName>
    </recommendedName>
</protein>
<dbReference type="Pfam" id="PF13472">
    <property type="entry name" value="Lipase_GDSL_2"/>
    <property type="match status" value="1"/>
</dbReference>
<accession>A0A1E3P7J8</accession>
<dbReference type="Proteomes" id="UP000094112">
    <property type="component" value="Unassembled WGS sequence"/>
</dbReference>
<proteinExistence type="predicted"/>
<name>A0A1E3P7J8_WICAA</name>
<dbReference type="FunFam" id="3.40.50.1110:FF:000022">
    <property type="entry name" value="Isoamyl acetate-hydrolyzing esterase"/>
    <property type="match status" value="1"/>
</dbReference>
<dbReference type="InterPro" id="IPR045136">
    <property type="entry name" value="Iah1-like"/>
</dbReference>
<dbReference type="Gene3D" id="3.40.50.1110">
    <property type="entry name" value="SGNH hydrolase"/>
    <property type="match status" value="1"/>
</dbReference>
<dbReference type="InterPro" id="IPR036514">
    <property type="entry name" value="SGNH_hydro_sf"/>
</dbReference>
<reference evidence="2 3" key="1">
    <citation type="journal article" date="2016" name="Proc. Natl. Acad. Sci. U.S.A.">
        <title>Comparative genomics of biotechnologically important yeasts.</title>
        <authorList>
            <person name="Riley R."/>
            <person name="Haridas S."/>
            <person name="Wolfe K.H."/>
            <person name="Lopes M.R."/>
            <person name="Hittinger C.T."/>
            <person name="Goeker M."/>
            <person name="Salamov A.A."/>
            <person name="Wisecaver J.H."/>
            <person name="Long T.M."/>
            <person name="Calvey C.H."/>
            <person name="Aerts A.L."/>
            <person name="Barry K.W."/>
            <person name="Choi C."/>
            <person name="Clum A."/>
            <person name="Coughlan A.Y."/>
            <person name="Deshpande S."/>
            <person name="Douglass A.P."/>
            <person name="Hanson S.J."/>
            <person name="Klenk H.-P."/>
            <person name="LaButti K.M."/>
            <person name="Lapidus A."/>
            <person name="Lindquist E.A."/>
            <person name="Lipzen A.M."/>
            <person name="Meier-Kolthoff J.P."/>
            <person name="Ohm R.A."/>
            <person name="Otillar R.P."/>
            <person name="Pangilinan J.L."/>
            <person name="Peng Y."/>
            <person name="Rokas A."/>
            <person name="Rosa C.A."/>
            <person name="Scheuner C."/>
            <person name="Sibirny A.A."/>
            <person name="Slot J.C."/>
            <person name="Stielow J.B."/>
            <person name="Sun H."/>
            <person name="Kurtzman C.P."/>
            <person name="Blackwell M."/>
            <person name="Grigoriev I.V."/>
            <person name="Jeffries T.W."/>
        </authorList>
    </citation>
    <scope>NUCLEOTIDE SEQUENCE [LARGE SCALE GENOMIC DNA]</scope>
    <source>
        <strain evidence="3">ATCC 58044 / CBS 1984 / NCYC 433 / NRRL Y-366-8</strain>
    </source>
</reference>
<dbReference type="CDD" id="cd01838">
    <property type="entry name" value="Isoamyl_acetate_hydrolase_like"/>
    <property type="match status" value="1"/>
</dbReference>
<dbReference type="GeneID" id="30200520"/>
<feature type="domain" description="SGNH hydrolase-type esterase" evidence="1">
    <location>
        <begin position="12"/>
        <end position="205"/>
    </location>
</feature>
<dbReference type="GO" id="GO:0016788">
    <property type="term" value="F:hydrolase activity, acting on ester bonds"/>
    <property type="evidence" value="ECO:0007669"/>
    <property type="project" value="EnsemblFungi"/>
</dbReference>
<sequence>MISDLKYNKFLIFGDSITEFSYNPYPLGYEHVQFGFGAALQNAYTRRLDVVQRGYAGYNTEWARKILPKIIENEHRPDSKILLGTIFFGTNDSVLGGPQIVPLERYIENSRYFLELFKANGIKPILIGVAKHDYDKWAPSREADIAMGLVRTNENNKRYSEALKALASEENVPFIDLYTLFDNYKGDWKNLLLDGVHYTGEGYRILFDELMKVIREWYPQYHPENLDYILQYWRDVKPSDFS</sequence>
<dbReference type="RefSeq" id="XP_019040570.1">
    <property type="nucleotide sequence ID" value="XM_019183274.1"/>
</dbReference>
<dbReference type="SMR" id="A0A1E3P7J8"/>
<dbReference type="PANTHER" id="PTHR14209:SF19">
    <property type="entry name" value="ISOAMYL ACETATE-HYDROLYZING ESTERASE 1 HOMOLOG"/>
    <property type="match status" value="1"/>
</dbReference>
<dbReference type="OrthoDB" id="671439at2759"/>
<dbReference type="SUPFAM" id="SSF52266">
    <property type="entry name" value="SGNH hydrolase"/>
    <property type="match status" value="1"/>
</dbReference>
<evidence type="ECO:0000313" key="2">
    <source>
        <dbReference type="EMBL" id="ODQ61363.1"/>
    </source>
</evidence>
<dbReference type="AlphaFoldDB" id="A0A1E3P7J8"/>
<dbReference type="STRING" id="683960.A0A1E3P7J8"/>
<dbReference type="EMBL" id="KV454209">
    <property type="protein sequence ID" value="ODQ61363.1"/>
    <property type="molecule type" value="Genomic_DNA"/>
</dbReference>
<keyword evidence="3" id="KW-1185">Reference proteome</keyword>
<gene>
    <name evidence="2" type="ORF">WICANDRAFT_61919</name>
</gene>
<evidence type="ECO:0000259" key="1">
    <source>
        <dbReference type="Pfam" id="PF13472"/>
    </source>
</evidence>